<dbReference type="EMBL" id="BK014750">
    <property type="protein sequence ID" value="DAD74004.1"/>
    <property type="molecule type" value="Genomic_DNA"/>
</dbReference>
<sequence>MNKELKTGLIAALENQPSANFSAEDVNNAAITAICKELGLGENPSAREIRAVAPQAFALIEEAMDEILPKKLEQVLGEFAEVKSFARDAEPLFNIDKIGKNRAKLTIAKGARGGIYRAARLDSKYFSLKTHVETVAVYVTLEDILLGTASLSELFNNVLEGMEEIVYKDVFDALAAGESAASAEYNAVKYQNGTAIDATTAALVPALDEVLPIVKQYGIPTIFGSYEVLSKLNNEGIESNSGSQDVADKRNYGFIQIYKGVRVVELPNYLVDNTNKKWFYDTKTVFVLPSGVKPVKVALRGDLVIQRNESAVGSEKWEAHKMIGVGVAMANNYAVIKIK</sequence>
<reference evidence="1" key="1">
    <citation type="journal article" date="2021" name="Proc. Natl. Acad. Sci. U.S.A.">
        <title>A Catalog of Tens of Thousands of Viruses from Human Metagenomes Reveals Hidden Associations with Chronic Diseases.</title>
        <authorList>
            <person name="Tisza M.J."/>
            <person name="Buck C.B."/>
        </authorList>
    </citation>
    <scope>NUCLEOTIDE SEQUENCE</scope>
    <source>
        <strain evidence="1">CtkzC12</strain>
    </source>
</reference>
<name>A0A8S5LVK1_9CAUD</name>
<accession>A0A8S5LVK1</accession>
<evidence type="ECO:0000313" key="1">
    <source>
        <dbReference type="EMBL" id="DAD74004.1"/>
    </source>
</evidence>
<organism evidence="1">
    <name type="scientific">Siphoviridae sp. ctkzC12</name>
    <dbReference type="NCBI Taxonomy" id="2826446"/>
    <lineage>
        <taxon>Viruses</taxon>
        <taxon>Duplodnaviria</taxon>
        <taxon>Heunggongvirae</taxon>
        <taxon>Uroviricota</taxon>
        <taxon>Caudoviricetes</taxon>
    </lineage>
</organism>
<protein>
    <submittedName>
        <fullName evidence="1">Major capsid protein</fullName>
    </submittedName>
</protein>
<proteinExistence type="predicted"/>